<feature type="domain" description="HMA" evidence="2">
    <location>
        <begin position="1"/>
        <end position="66"/>
    </location>
</feature>
<dbReference type="InterPro" id="IPR006121">
    <property type="entry name" value="HMA_dom"/>
</dbReference>
<dbReference type="GO" id="GO:0005507">
    <property type="term" value="F:copper ion binding"/>
    <property type="evidence" value="ECO:0007669"/>
    <property type="project" value="InterPro"/>
</dbReference>
<accession>A0A249JX08</accession>
<dbReference type="OrthoDB" id="9813965at2"/>
<dbReference type="PRINTS" id="PR00944">
    <property type="entry name" value="CUEXPORT"/>
</dbReference>
<protein>
    <recommendedName>
        <fullName evidence="2">HMA domain-containing protein</fullName>
    </recommendedName>
</protein>
<dbReference type="EMBL" id="CP016768">
    <property type="protein sequence ID" value="ASY09052.1"/>
    <property type="molecule type" value="Genomic_DNA"/>
</dbReference>
<dbReference type="Pfam" id="PF00403">
    <property type="entry name" value="HMA"/>
    <property type="match status" value="1"/>
</dbReference>
<dbReference type="GO" id="GO:0006825">
    <property type="term" value="P:copper ion transport"/>
    <property type="evidence" value="ECO:0007669"/>
    <property type="project" value="InterPro"/>
</dbReference>
<evidence type="ECO:0000256" key="1">
    <source>
        <dbReference type="ARBA" id="ARBA00022723"/>
    </source>
</evidence>
<dbReference type="CDD" id="cd00371">
    <property type="entry name" value="HMA"/>
    <property type="match status" value="1"/>
</dbReference>
<dbReference type="Gene3D" id="3.30.70.100">
    <property type="match status" value="1"/>
</dbReference>
<dbReference type="Proteomes" id="UP000217153">
    <property type="component" value="Chromosome"/>
</dbReference>
<name>A0A249JX08_9ACTN</name>
<gene>
    <name evidence="3" type="ORF">B1s21122_01595</name>
</gene>
<dbReference type="InterPro" id="IPR036163">
    <property type="entry name" value="HMA_dom_sf"/>
</dbReference>
<evidence type="ECO:0000313" key="4">
    <source>
        <dbReference type="Proteomes" id="UP000217153"/>
    </source>
</evidence>
<dbReference type="AlphaFoldDB" id="A0A249JX08"/>
<dbReference type="SUPFAM" id="SSF55008">
    <property type="entry name" value="HMA, heavy metal-associated domain"/>
    <property type="match status" value="1"/>
</dbReference>
<sequence length="67" mass="7197">MNKTFEVKGMTCGHCEGRVTSEILTIPGVTEVIASAEKANVIVESEVEISQESIELAVQRAGYSVVK</sequence>
<dbReference type="RefSeq" id="WP_095675833.1">
    <property type="nucleotide sequence ID" value="NZ_CP016768.2"/>
</dbReference>
<dbReference type="KEGG" id="abam:B1s21122_01595"/>
<proteinExistence type="predicted"/>
<dbReference type="InterPro" id="IPR017969">
    <property type="entry name" value="Heavy-metal-associated_CS"/>
</dbReference>
<evidence type="ECO:0000313" key="3">
    <source>
        <dbReference type="EMBL" id="ASY09052.1"/>
    </source>
</evidence>
<organism evidence="3 4">
    <name type="scientific">Candidatus Nanopelagicus limnae</name>
    <dbReference type="NCBI Taxonomy" id="1884634"/>
    <lineage>
        <taxon>Bacteria</taxon>
        <taxon>Bacillati</taxon>
        <taxon>Actinomycetota</taxon>
        <taxon>Actinomycetes</taxon>
        <taxon>Candidatus Nanopelagicales</taxon>
        <taxon>Candidatus Nanopelagicaceae</taxon>
        <taxon>Candidatus Nanopelagicus</taxon>
    </lineage>
</organism>
<reference evidence="4" key="1">
    <citation type="submission" date="2016-10" db="EMBL/GenBank/DDBJ databases">
        <title>High microdiversification within the ubiquitous acI lineage of Actinobacteria.</title>
        <authorList>
            <person name="Neuenschwander S.M."/>
            <person name="Salcher M."/>
            <person name="Ghai R."/>
            <person name="Pernthaler J."/>
        </authorList>
    </citation>
    <scope>NUCLEOTIDE SEQUENCE [LARGE SCALE GENOMIC DNA]</scope>
</reference>
<dbReference type="InterPro" id="IPR000428">
    <property type="entry name" value="Cu-bd"/>
</dbReference>
<keyword evidence="1" id="KW-0479">Metal-binding</keyword>
<dbReference type="PROSITE" id="PS50846">
    <property type="entry name" value="HMA_2"/>
    <property type="match status" value="1"/>
</dbReference>
<dbReference type="PROSITE" id="PS01047">
    <property type="entry name" value="HMA_1"/>
    <property type="match status" value="1"/>
</dbReference>
<evidence type="ECO:0000259" key="2">
    <source>
        <dbReference type="PROSITE" id="PS50846"/>
    </source>
</evidence>
<keyword evidence="4" id="KW-1185">Reference proteome</keyword>